<protein>
    <submittedName>
        <fullName evidence="2">Uncharacterized protein</fullName>
    </submittedName>
</protein>
<accession>A0A919Q377</accession>
<evidence type="ECO:0000256" key="1">
    <source>
        <dbReference type="SAM" id="Phobius"/>
    </source>
</evidence>
<keyword evidence="1" id="KW-0812">Transmembrane</keyword>
<feature type="transmembrane region" description="Helical" evidence="1">
    <location>
        <begin position="12"/>
        <end position="35"/>
    </location>
</feature>
<keyword evidence="3" id="KW-1185">Reference proteome</keyword>
<proteinExistence type="predicted"/>
<comment type="caution">
    <text evidence="2">The sequence shown here is derived from an EMBL/GenBank/DDBJ whole genome shotgun (WGS) entry which is preliminary data.</text>
</comment>
<evidence type="ECO:0000313" key="3">
    <source>
        <dbReference type="Proteomes" id="UP000652354"/>
    </source>
</evidence>
<keyword evidence="1" id="KW-0472">Membrane</keyword>
<name>A0A919Q377_9MICO</name>
<evidence type="ECO:0000313" key="2">
    <source>
        <dbReference type="EMBL" id="GIG55432.1"/>
    </source>
</evidence>
<dbReference type="AlphaFoldDB" id="A0A919Q377"/>
<sequence>MSDEPEPQPRSWVPLAAAGGVAGLVLIVAVGWSLVAGGPSAVEADAIEACEAAYDETNGSPILGGEVYETDEYADYYAVADTHGEVPVPLEDVSQAMREQWQDAADAYRETGDGAVVVVWRLEDDTYRQCALPVAGGTVDGSEAAVNDLVIASEND</sequence>
<keyword evidence="1" id="KW-1133">Transmembrane helix</keyword>
<dbReference type="Proteomes" id="UP000652354">
    <property type="component" value="Unassembled WGS sequence"/>
</dbReference>
<gene>
    <name evidence="2" type="ORF">Dac01nite_21840</name>
</gene>
<dbReference type="EMBL" id="BONR01000005">
    <property type="protein sequence ID" value="GIG55432.1"/>
    <property type="molecule type" value="Genomic_DNA"/>
</dbReference>
<organism evidence="2 3">
    <name type="scientific">Demequina activiva</name>
    <dbReference type="NCBI Taxonomy" id="1582364"/>
    <lineage>
        <taxon>Bacteria</taxon>
        <taxon>Bacillati</taxon>
        <taxon>Actinomycetota</taxon>
        <taxon>Actinomycetes</taxon>
        <taxon>Micrococcales</taxon>
        <taxon>Demequinaceae</taxon>
        <taxon>Demequina</taxon>
    </lineage>
</organism>
<reference evidence="2" key="1">
    <citation type="submission" date="2021-01" db="EMBL/GenBank/DDBJ databases">
        <title>Whole genome shotgun sequence of Demequina activiva NBRC 110675.</title>
        <authorList>
            <person name="Komaki H."/>
            <person name="Tamura T."/>
        </authorList>
    </citation>
    <scope>NUCLEOTIDE SEQUENCE</scope>
    <source>
        <strain evidence="2">NBRC 110675</strain>
    </source>
</reference>
<dbReference type="RefSeq" id="WP_203656904.1">
    <property type="nucleotide sequence ID" value="NZ_BONR01000005.1"/>
</dbReference>